<dbReference type="Gene3D" id="2.70.130.10">
    <property type="entry name" value="Mannose-6-phosphate receptor binding domain"/>
    <property type="match status" value="1"/>
</dbReference>
<evidence type="ECO:0000259" key="17">
    <source>
        <dbReference type="PROSITE" id="PS50105"/>
    </source>
</evidence>
<feature type="domain" description="SAM" evidence="17">
    <location>
        <begin position="792"/>
        <end position="855"/>
    </location>
</feature>
<dbReference type="AlphaFoldDB" id="A0A6A4TD54"/>
<organism evidence="19 20">
    <name type="scientific">Scophthalmus maximus</name>
    <name type="common">Turbot</name>
    <name type="synonym">Psetta maxima</name>
    <dbReference type="NCBI Taxonomy" id="52904"/>
    <lineage>
        <taxon>Eukaryota</taxon>
        <taxon>Metazoa</taxon>
        <taxon>Chordata</taxon>
        <taxon>Craniata</taxon>
        <taxon>Vertebrata</taxon>
        <taxon>Euteleostomi</taxon>
        <taxon>Actinopterygii</taxon>
        <taxon>Neopterygii</taxon>
        <taxon>Teleostei</taxon>
        <taxon>Neoteleostei</taxon>
        <taxon>Acanthomorphata</taxon>
        <taxon>Carangaria</taxon>
        <taxon>Pleuronectiformes</taxon>
        <taxon>Pleuronectoidei</taxon>
        <taxon>Scophthalmidae</taxon>
        <taxon>Scophthalmus</taxon>
    </lineage>
</organism>
<feature type="region of interest" description="Disordered" evidence="15">
    <location>
        <begin position="713"/>
        <end position="782"/>
    </location>
</feature>
<reference evidence="19 20" key="1">
    <citation type="submission" date="2019-06" db="EMBL/GenBank/DDBJ databases">
        <title>Draft genomes of female and male turbot (Scophthalmus maximus).</title>
        <authorList>
            <person name="Xu H."/>
            <person name="Xu X.-W."/>
            <person name="Shao C."/>
            <person name="Chen S."/>
        </authorList>
    </citation>
    <scope>NUCLEOTIDE SEQUENCE [LARGE SCALE GENOMIC DNA]</scope>
    <source>
        <strain evidence="19">Ysfricsl-2016a</strain>
        <tissue evidence="19">Blood</tissue>
    </source>
</reference>
<dbReference type="PROSITE" id="PS50105">
    <property type="entry name" value="SAM_DOMAIN"/>
    <property type="match status" value="1"/>
</dbReference>
<keyword evidence="4 16" id="KW-0812">Transmembrane</keyword>
<evidence type="ECO:0000256" key="10">
    <source>
        <dbReference type="ARBA" id="ARBA00023180"/>
    </source>
</evidence>
<dbReference type="Pfam" id="PF02157">
    <property type="entry name" value="Man-6-P_recep"/>
    <property type="match status" value="1"/>
</dbReference>
<proteinExistence type="predicted"/>
<evidence type="ECO:0000256" key="1">
    <source>
        <dbReference type="ARBA" id="ARBA00004363"/>
    </source>
</evidence>
<feature type="compositionally biased region" description="Pro residues" evidence="15">
    <location>
        <begin position="652"/>
        <end position="665"/>
    </location>
</feature>
<keyword evidence="10" id="KW-0325">Glycoprotein</keyword>
<dbReference type="GO" id="GO:0005802">
    <property type="term" value="C:trans-Golgi network"/>
    <property type="evidence" value="ECO:0007669"/>
    <property type="project" value="TreeGrafter"/>
</dbReference>
<dbReference type="InterPro" id="IPR009011">
    <property type="entry name" value="Man6P_isomerase_rcpt-bd_dom_sf"/>
</dbReference>
<evidence type="ECO:0000256" key="12">
    <source>
        <dbReference type="ARBA" id="ARBA00046288"/>
    </source>
</evidence>
<evidence type="ECO:0000313" key="19">
    <source>
        <dbReference type="EMBL" id="KAF0045506.1"/>
    </source>
</evidence>
<dbReference type="GO" id="GO:0006622">
    <property type="term" value="P:protein targeting to lysosome"/>
    <property type="evidence" value="ECO:0007669"/>
    <property type="project" value="InterPro"/>
</dbReference>
<evidence type="ECO:0000256" key="9">
    <source>
        <dbReference type="ARBA" id="ARBA00023170"/>
    </source>
</evidence>
<keyword evidence="2" id="KW-0813">Transport</keyword>
<comment type="caution">
    <text evidence="19">The sequence shown here is derived from an EMBL/GenBank/DDBJ whole genome shotgun (WGS) entry which is preliminary data.</text>
</comment>
<dbReference type="GO" id="GO:0005768">
    <property type="term" value="C:endosome"/>
    <property type="evidence" value="ECO:0007669"/>
    <property type="project" value="InterPro"/>
</dbReference>
<feature type="transmembrane region" description="Helical" evidence="16">
    <location>
        <begin position="209"/>
        <end position="228"/>
    </location>
</feature>
<dbReference type="GO" id="GO:0005765">
    <property type="term" value="C:lysosomal membrane"/>
    <property type="evidence" value="ECO:0007669"/>
    <property type="project" value="UniProtKB-SubCell"/>
</dbReference>
<evidence type="ECO:0000256" key="8">
    <source>
        <dbReference type="ARBA" id="ARBA00023157"/>
    </source>
</evidence>
<evidence type="ECO:0000256" key="6">
    <source>
        <dbReference type="ARBA" id="ARBA00022989"/>
    </source>
</evidence>
<feature type="region of interest" description="Disordered" evidence="15">
    <location>
        <begin position="652"/>
        <end position="679"/>
    </location>
</feature>
<sequence>MCNGWRLEQVDEPEGNIQQVLSGPSRRLFLVWTLVIQLVLYGSVVFTAEGIKSCKLLYDSKSDWKVLSRLEPLANKNFTVETMEQGESYTYVFQLCGDAGGVPGAGVVQVDKGTEKKTTVIGVYNATQAIGANDWVMLIYRNGDAYNAHCSKEKRKAFVMISCNRKVDMGQLEVLSEEREREQDCFYLFKLDSSAVCPDVQSKLSTGSILLIIGFCLLAVYLIGGFLYQRLIVGAKGMEQFPNYAFWVEVGNLTADPSGAVLDVLKLLNALARSPGNMDGGEDQNASTTNGNPQTSGNSRAPQIAHMSLYERQAVQALQALQRQPNAAQYLQQLMLHQQINNAQLHNLAAVQQATLAASRQSNTLSNSMSQAPTTVNLSTTSAVGTMTNPRPHGPATSATTPTLNQSVLLGGNSAGQGQMYLRVNRSLRAPLASQLIFMPGGTATATVATVAQTQPQQQQQQHEVASTTANTQSDNDQVQNLALHCASTPRAVSVKSELPERKDGASFLGQQQQTFSQAAQQQQVQPQQQQQMVKPIFTQQSAANTMTVKTGNQAMTVTPAASVAPSSTSSAALPLSQLLLSSSAAPVILVPTSNVPTSTQGYPIGSVTPKANVNTQTLVVQPLQQASTTADKGPVPIQPKTAQGHRLPVQLPPRHPLPILPAPPSNNQATTGGHNPPHIPVQLVGARQGLVGNAQAVALAQARSNTAQEITAGGNFNQTSNNSAMCHSESSRSEDVSSDGEEEEDDSPSLSPTSSHSCSRADHSAPQSDSSAPGSLPLEGANFLSATPGQWSVEEVCRFISSLQGCEELAAQFLSQEIDGQALMLLREDHLISTMNIKLGPALKICASINSLRE</sequence>
<name>A0A6A4TD54_SCOMX</name>
<feature type="compositionally biased region" description="Low complexity" evidence="15">
    <location>
        <begin position="749"/>
        <end position="759"/>
    </location>
</feature>
<feature type="compositionally biased region" description="Polar residues" evidence="15">
    <location>
        <begin position="713"/>
        <end position="726"/>
    </location>
</feature>
<keyword evidence="3" id="KW-0597">Phosphoprotein</keyword>
<dbReference type="CDD" id="cd09577">
    <property type="entry name" value="SAM_Ph1_2_3"/>
    <property type="match status" value="1"/>
</dbReference>
<dbReference type="Pfam" id="PF00536">
    <property type="entry name" value="SAM_1"/>
    <property type="match status" value="1"/>
</dbReference>
<dbReference type="InterPro" id="IPR001660">
    <property type="entry name" value="SAM"/>
</dbReference>
<dbReference type="InterPro" id="IPR000296">
    <property type="entry name" value="Man-6-P_rcpt_cation_dep"/>
</dbReference>
<dbReference type="InterPro" id="IPR044865">
    <property type="entry name" value="MRH_dom"/>
</dbReference>
<feature type="compositionally biased region" description="Polar residues" evidence="15">
    <location>
        <begin position="284"/>
        <end position="300"/>
    </location>
</feature>
<dbReference type="PROSITE" id="PS51914">
    <property type="entry name" value="MRH"/>
    <property type="match status" value="1"/>
</dbReference>
<dbReference type="SUPFAM" id="SSF50911">
    <property type="entry name" value="Mannose 6-phosphate receptor domain"/>
    <property type="match status" value="1"/>
</dbReference>
<keyword evidence="7 16" id="KW-0472">Membrane</keyword>
<feature type="region of interest" description="Disordered" evidence="15">
    <location>
        <begin position="276"/>
        <end position="300"/>
    </location>
</feature>
<evidence type="ECO:0000256" key="3">
    <source>
        <dbReference type="ARBA" id="ARBA00022553"/>
    </source>
</evidence>
<dbReference type="EMBL" id="VEVO01000002">
    <property type="protein sequence ID" value="KAF0045506.1"/>
    <property type="molecule type" value="Genomic_DNA"/>
</dbReference>
<keyword evidence="5" id="KW-0732">Signal</keyword>
<gene>
    <name evidence="19" type="ORF">F2P81_002035</name>
</gene>
<keyword evidence="8" id="KW-1015">Disulfide bond</keyword>
<evidence type="ECO:0000256" key="4">
    <source>
        <dbReference type="ARBA" id="ARBA00022692"/>
    </source>
</evidence>
<dbReference type="PANTHER" id="PTHR15071:SF29">
    <property type="entry name" value="CATION-DEPENDENT MANNOSE-6-PHOSPHATE RECEPTOR"/>
    <property type="match status" value="1"/>
</dbReference>
<comment type="function">
    <text evidence="13">Transport of phosphorylated lysosomal enzymes from the Golgi complex and the cell surface to lysosomes. Lysosomal enzymes bearing phosphomannosyl residues bind specifically to mannose-6-phosphate receptors in the Golgi apparatus and the resulting receptor-ligand complex is transported to an acidic prelyosomal compartment where the low pH mediates the dissociation of the complex.</text>
</comment>
<accession>A0A6A4TD54</accession>
<evidence type="ECO:0000256" key="16">
    <source>
        <dbReference type="SAM" id="Phobius"/>
    </source>
</evidence>
<comment type="subcellular location">
    <subcellularLocation>
        <location evidence="12">Endomembrane system</location>
        <topology evidence="12">Single-pass type I membrane protein</topology>
    </subcellularLocation>
    <subcellularLocation>
        <location evidence="1">Lysosome membrane</location>
        <topology evidence="1">Single-pass membrane protein</topology>
    </subcellularLocation>
</comment>
<keyword evidence="9" id="KW-0675">Receptor</keyword>
<evidence type="ECO:0000256" key="7">
    <source>
        <dbReference type="ARBA" id="ARBA00023136"/>
    </source>
</evidence>
<evidence type="ECO:0000259" key="18">
    <source>
        <dbReference type="PROSITE" id="PS51914"/>
    </source>
</evidence>
<evidence type="ECO:0000256" key="14">
    <source>
        <dbReference type="ARBA" id="ARBA00069343"/>
    </source>
</evidence>
<keyword evidence="11" id="KW-0458">Lysosome</keyword>
<evidence type="ECO:0000256" key="5">
    <source>
        <dbReference type="ARBA" id="ARBA00022729"/>
    </source>
</evidence>
<evidence type="ECO:0000256" key="11">
    <source>
        <dbReference type="ARBA" id="ARBA00023228"/>
    </source>
</evidence>
<feature type="domain" description="MRH" evidence="18">
    <location>
        <begin position="52"/>
        <end position="199"/>
    </location>
</feature>
<dbReference type="Proteomes" id="UP000438429">
    <property type="component" value="Unassembled WGS sequence"/>
</dbReference>
<dbReference type="Gene3D" id="1.10.150.50">
    <property type="entry name" value="Transcription Factor, Ets-1"/>
    <property type="match status" value="1"/>
</dbReference>
<evidence type="ECO:0000256" key="2">
    <source>
        <dbReference type="ARBA" id="ARBA00022448"/>
    </source>
</evidence>
<dbReference type="SMART" id="SM00454">
    <property type="entry name" value="SAM"/>
    <property type="match status" value="1"/>
</dbReference>
<feature type="compositionally biased region" description="Acidic residues" evidence="15">
    <location>
        <begin position="737"/>
        <end position="748"/>
    </location>
</feature>
<evidence type="ECO:0000256" key="13">
    <source>
        <dbReference type="ARBA" id="ARBA00059814"/>
    </source>
</evidence>
<dbReference type="FunFam" id="2.70.130.10:FF:000008">
    <property type="entry name" value="Cation-dependent mannose-6-phosphate receptor"/>
    <property type="match status" value="1"/>
</dbReference>
<evidence type="ECO:0000256" key="15">
    <source>
        <dbReference type="SAM" id="MobiDB-lite"/>
    </source>
</evidence>
<dbReference type="GO" id="GO:0019904">
    <property type="term" value="F:protein domain specific binding"/>
    <property type="evidence" value="ECO:0007669"/>
    <property type="project" value="InterPro"/>
</dbReference>
<feature type="transmembrane region" description="Helical" evidence="16">
    <location>
        <begin position="29"/>
        <end position="48"/>
    </location>
</feature>
<dbReference type="PANTHER" id="PTHR15071">
    <property type="entry name" value="MANNOSE-6-PHOSPHATE RECEPTOR FAMILY MEMBER"/>
    <property type="match status" value="1"/>
</dbReference>
<dbReference type="PRINTS" id="PR00715">
    <property type="entry name" value="MAN6PRECEPTR"/>
</dbReference>
<dbReference type="SUPFAM" id="SSF47769">
    <property type="entry name" value="SAM/Pointed domain"/>
    <property type="match status" value="1"/>
</dbReference>
<evidence type="ECO:0000313" key="20">
    <source>
        <dbReference type="Proteomes" id="UP000438429"/>
    </source>
</evidence>
<dbReference type="InterPro" id="IPR013761">
    <property type="entry name" value="SAM/pointed_sf"/>
</dbReference>
<keyword evidence="6 16" id="KW-1133">Transmembrane helix</keyword>
<dbReference type="InterPro" id="IPR028927">
    <property type="entry name" value="Man-6-P_rcpt"/>
</dbReference>
<protein>
    <recommendedName>
        <fullName evidence="14">Cation-dependent mannose-6-phosphate receptor</fullName>
    </recommendedName>
</protein>